<gene>
    <name evidence="1" type="ORF">KI387_026060</name>
</gene>
<comment type="caution">
    <text evidence="1">The sequence shown here is derived from an EMBL/GenBank/DDBJ whole genome shotgun (WGS) entry which is preliminary data.</text>
</comment>
<dbReference type="EMBL" id="JAHRHJ020000006">
    <property type="protein sequence ID" value="KAH9311025.1"/>
    <property type="molecule type" value="Genomic_DNA"/>
</dbReference>
<proteinExistence type="predicted"/>
<dbReference type="AlphaFoldDB" id="A0AA38FWH3"/>
<keyword evidence="2" id="KW-1185">Reference proteome</keyword>
<evidence type="ECO:0000313" key="1">
    <source>
        <dbReference type="EMBL" id="KAH9311025.1"/>
    </source>
</evidence>
<dbReference type="Proteomes" id="UP000824469">
    <property type="component" value="Unassembled WGS sequence"/>
</dbReference>
<name>A0AA38FWH3_TAXCH</name>
<protein>
    <submittedName>
        <fullName evidence="1">Uncharacterized protein</fullName>
    </submittedName>
</protein>
<organism evidence="1 2">
    <name type="scientific">Taxus chinensis</name>
    <name type="common">Chinese yew</name>
    <name type="synonym">Taxus wallichiana var. chinensis</name>
    <dbReference type="NCBI Taxonomy" id="29808"/>
    <lineage>
        <taxon>Eukaryota</taxon>
        <taxon>Viridiplantae</taxon>
        <taxon>Streptophyta</taxon>
        <taxon>Embryophyta</taxon>
        <taxon>Tracheophyta</taxon>
        <taxon>Spermatophyta</taxon>
        <taxon>Pinopsida</taxon>
        <taxon>Pinidae</taxon>
        <taxon>Conifers II</taxon>
        <taxon>Cupressales</taxon>
        <taxon>Taxaceae</taxon>
        <taxon>Taxus</taxon>
    </lineage>
</organism>
<feature type="non-terminal residue" evidence="1">
    <location>
        <position position="88"/>
    </location>
</feature>
<reference evidence="1 2" key="1">
    <citation type="journal article" date="2021" name="Nat. Plants">
        <title>The Taxus genome provides insights into paclitaxel biosynthesis.</title>
        <authorList>
            <person name="Xiong X."/>
            <person name="Gou J."/>
            <person name="Liao Q."/>
            <person name="Li Y."/>
            <person name="Zhou Q."/>
            <person name="Bi G."/>
            <person name="Li C."/>
            <person name="Du R."/>
            <person name="Wang X."/>
            <person name="Sun T."/>
            <person name="Guo L."/>
            <person name="Liang H."/>
            <person name="Lu P."/>
            <person name="Wu Y."/>
            <person name="Zhang Z."/>
            <person name="Ro D.K."/>
            <person name="Shang Y."/>
            <person name="Huang S."/>
            <person name="Yan J."/>
        </authorList>
    </citation>
    <scope>NUCLEOTIDE SEQUENCE [LARGE SCALE GENOMIC DNA]</scope>
    <source>
        <strain evidence="1">Ta-2019</strain>
    </source>
</reference>
<sequence length="88" mass="9596">MEDASNQVKVIDEWKDLIIRQSSVQLGEVLACLKVMDDATNQLKQLMANIEGMNTVAKSNPSILAEINKLSGDVLIAEQIVPDGSVEK</sequence>
<evidence type="ECO:0000313" key="2">
    <source>
        <dbReference type="Proteomes" id="UP000824469"/>
    </source>
</evidence>
<accession>A0AA38FWH3</accession>